<dbReference type="Proteomes" id="UP000663836">
    <property type="component" value="Unassembled WGS sequence"/>
</dbReference>
<proteinExistence type="predicted"/>
<dbReference type="EMBL" id="CAJOBD010041119">
    <property type="protein sequence ID" value="CAF4319378.1"/>
    <property type="molecule type" value="Genomic_DNA"/>
</dbReference>
<gene>
    <name evidence="1" type="ORF">JBS370_LOCUS40965</name>
</gene>
<name>A0A820J3Q2_9BILA</name>
<evidence type="ECO:0000313" key="1">
    <source>
        <dbReference type="EMBL" id="CAF4319378.1"/>
    </source>
</evidence>
<dbReference type="AlphaFoldDB" id="A0A820J3Q2"/>
<organism evidence="1 2">
    <name type="scientific">Rotaria sordida</name>
    <dbReference type="NCBI Taxonomy" id="392033"/>
    <lineage>
        <taxon>Eukaryota</taxon>
        <taxon>Metazoa</taxon>
        <taxon>Spiralia</taxon>
        <taxon>Gnathifera</taxon>
        <taxon>Rotifera</taxon>
        <taxon>Eurotatoria</taxon>
        <taxon>Bdelloidea</taxon>
        <taxon>Philodinida</taxon>
        <taxon>Philodinidae</taxon>
        <taxon>Rotaria</taxon>
    </lineage>
</organism>
<sequence length="34" mass="4211">MQDLEYQLRDAIVHGQPRRFRPWKRILIIVEGIY</sequence>
<reference evidence="1" key="1">
    <citation type="submission" date="2021-02" db="EMBL/GenBank/DDBJ databases">
        <authorList>
            <person name="Nowell W R."/>
        </authorList>
    </citation>
    <scope>NUCLEOTIDE SEQUENCE</scope>
</reference>
<protein>
    <submittedName>
        <fullName evidence="1">Uncharacterized protein</fullName>
    </submittedName>
</protein>
<feature type="non-terminal residue" evidence="1">
    <location>
        <position position="34"/>
    </location>
</feature>
<evidence type="ECO:0000313" key="2">
    <source>
        <dbReference type="Proteomes" id="UP000663836"/>
    </source>
</evidence>
<accession>A0A820J3Q2</accession>
<comment type="caution">
    <text evidence="1">The sequence shown here is derived from an EMBL/GenBank/DDBJ whole genome shotgun (WGS) entry which is preliminary data.</text>
</comment>